<reference evidence="1 2" key="1">
    <citation type="journal article" date="2018" name="BMC Microbiol.">
        <title>Genome sequencing of strains of the most prevalent clonal group of O1:K1:H7 Escherichia coli that causes neonatal meningitis in France.</title>
        <authorList>
            <person name="Geslain G."/>
            <person name="Birgy A."/>
            <person name="Adiba S."/>
            <person name="Magnan M."/>
            <person name="Courroux C."/>
            <person name="Levy C."/>
            <person name="Cohen R."/>
            <person name="Bidet P."/>
            <person name="Bonacorsi S."/>
        </authorList>
    </citation>
    <scope>NUCLEOTIDE SEQUENCE [LARGE SCALE GENOMIC DNA]</scope>
    <source>
        <strain evidence="1 2">S308</strain>
    </source>
</reference>
<comment type="caution">
    <text evidence="1">The sequence shown here is derived from an EMBL/GenBank/DDBJ whole genome shotgun (WGS) entry which is preliminary data.</text>
</comment>
<gene>
    <name evidence="1" type="ORF">D3C88_09080</name>
</gene>
<sequence>MELTDTQKIFLNNAAKRSFRDMADQDYLTARICFKNNLPFQFLWMSQQAIEKYIKCILIFNRIPVKNIGHNLVAGIKKINDIPYIKLDLSDKSIYFIEYLNDQGPNRYFQKVMYTNGFEIITLDRTVWELRRYCRLLNYQLKTPKGELIDMLEVELRKIEHSRNVPPHKYKITDGYLEKRLKDNKYNHGNILTWKNLFFGKTKKNTIKIGRSQRISYPTQYIHPESLELFNKFFKTN</sequence>
<protein>
    <submittedName>
        <fullName evidence="1">HEPN domain-containing protein</fullName>
    </submittedName>
</protein>
<dbReference type="Gene3D" id="1.20.120.330">
    <property type="entry name" value="Nucleotidyltransferases domain 2"/>
    <property type="match status" value="1"/>
</dbReference>
<dbReference type="EMBL" id="QXHA01000547">
    <property type="protein sequence ID" value="RIB42240.1"/>
    <property type="molecule type" value="Genomic_DNA"/>
</dbReference>
<dbReference type="AlphaFoldDB" id="A0A369DYZ8"/>
<dbReference type="RefSeq" id="WP_001596799.1">
    <property type="nucleotide sequence ID" value="NZ_BFGP01000269.1"/>
</dbReference>
<evidence type="ECO:0000313" key="2">
    <source>
        <dbReference type="Proteomes" id="UP000284508"/>
    </source>
</evidence>
<organism evidence="1 2">
    <name type="scientific">Escherichia coli</name>
    <dbReference type="NCBI Taxonomy" id="562"/>
    <lineage>
        <taxon>Bacteria</taxon>
        <taxon>Pseudomonadati</taxon>
        <taxon>Pseudomonadota</taxon>
        <taxon>Gammaproteobacteria</taxon>
        <taxon>Enterobacterales</taxon>
        <taxon>Enterobacteriaceae</taxon>
        <taxon>Escherichia</taxon>
    </lineage>
</organism>
<dbReference type="Proteomes" id="UP000284508">
    <property type="component" value="Unassembled WGS sequence"/>
</dbReference>
<dbReference type="SUPFAM" id="SSF81593">
    <property type="entry name" value="Nucleotidyltransferase substrate binding subunit/domain"/>
    <property type="match status" value="1"/>
</dbReference>
<evidence type="ECO:0000313" key="1">
    <source>
        <dbReference type="EMBL" id="RIB42240.1"/>
    </source>
</evidence>
<proteinExistence type="predicted"/>
<name>A0A369DYZ8_ECOLX</name>
<accession>A0A369DYZ8</accession>